<dbReference type="PANTHER" id="PTHR11142">
    <property type="entry name" value="PSEUDOURIDYLATE SYNTHASE"/>
    <property type="match status" value="1"/>
</dbReference>
<dbReference type="SUPFAM" id="SSF55120">
    <property type="entry name" value="Pseudouridine synthase"/>
    <property type="match status" value="1"/>
</dbReference>
<dbReference type="InterPro" id="IPR020097">
    <property type="entry name" value="PsdUridine_synth_TruA_a/b_dom"/>
</dbReference>
<evidence type="ECO:0000313" key="10">
    <source>
        <dbReference type="Proteomes" id="UP000051012"/>
    </source>
</evidence>
<name>A0A0S7Y8Y0_UNCT6</name>
<comment type="catalytic activity">
    <reaction evidence="4 7">
        <text>uridine(38/39/40) in tRNA = pseudouridine(38/39/40) in tRNA</text>
        <dbReference type="Rhea" id="RHEA:22376"/>
        <dbReference type="Rhea" id="RHEA-COMP:10085"/>
        <dbReference type="Rhea" id="RHEA-COMP:10087"/>
        <dbReference type="ChEBI" id="CHEBI:65314"/>
        <dbReference type="ChEBI" id="CHEBI:65315"/>
        <dbReference type="EC" id="5.4.99.12"/>
    </reaction>
</comment>
<evidence type="ECO:0000256" key="7">
    <source>
        <dbReference type="RuleBase" id="RU003792"/>
    </source>
</evidence>
<comment type="caution">
    <text evidence="4">Lacks conserved residue(s) required for the propagation of feature annotation.</text>
</comment>
<dbReference type="PATRIC" id="fig|1703772.3.peg.1262"/>
<dbReference type="EMBL" id="LJNI01000162">
    <property type="protein sequence ID" value="KPJ70697.1"/>
    <property type="molecule type" value="Genomic_DNA"/>
</dbReference>
<gene>
    <name evidence="4" type="primary">truA</name>
    <name evidence="9" type="ORF">AMJ52_09560</name>
</gene>
<sequence>MINIRMLLEYDGTDFFGWQYQPHKRTVQGDIETALNKITNETIRVTAAGRTDTGVHALGQVINFFTASKLDLRQMRTALNSLTADDIYVRSISQADDTFHSRYSAKSKVYHYHIIFEPLPLKIRYNWYVSRALDVPYMKKIIPYVVGEHDFRNFSAADGNDNKLCTIFTMNLTEEYLGIIIHIEGDRFLRKMVRGIVGFMYDVGRGRFGPYDIKNVFSGSLQDIYFAPPQGLCLVKVRY</sequence>
<dbReference type="FunFam" id="3.30.70.580:FF:000001">
    <property type="entry name" value="tRNA pseudouridine synthase A"/>
    <property type="match status" value="1"/>
</dbReference>
<protein>
    <recommendedName>
        <fullName evidence="4">tRNA pseudouridine synthase A</fullName>
        <ecNumber evidence="4">5.4.99.12</ecNumber>
    </recommendedName>
    <alternativeName>
        <fullName evidence="4">tRNA pseudouridine(38-40) synthase</fullName>
    </alternativeName>
    <alternativeName>
        <fullName evidence="4">tRNA pseudouridylate synthase I</fullName>
    </alternativeName>
    <alternativeName>
        <fullName evidence="4">tRNA-uridine isomerase I</fullName>
    </alternativeName>
</protein>
<dbReference type="GO" id="GO:0003723">
    <property type="term" value="F:RNA binding"/>
    <property type="evidence" value="ECO:0007669"/>
    <property type="project" value="InterPro"/>
</dbReference>
<comment type="caution">
    <text evidence="9">The sequence shown here is derived from an EMBL/GenBank/DDBJ whole genome shotgun (WGS) entry which is preliminary data.</text>
</comment>
<dbReference type="InterPro" id="IPR001406">
    <property type="entry name" value="PsdUridine_synth_TruA"/>
</dbReference>
<dbReference type="NCBIfam" id="TIGR00071">
    <property type="entry name" value="hisT_truA"/>
    <property type="match status" value="1"/>
</dbReference>
<organism evidence="9 10">
    <name type="scientific">candidate division TA06 bacterium DG_78</name>
    <dbReference type="NCBI Taxonomy" id="1703772"/>
    <lineage>
        <taxon>Bacteria</taxon>
        <taxon>Bacteria division TA06</taxon>
    </lineage>
</organism>
<evidence type="ECO:0000256" key="2">
    <source>
        <dbReference type="ARBA" id="ARBA00022694"/>
    </source>
</evidence>
<dbReference type="PANTHER" id="PTHR11142:SF0">
    <property type="entry name" value="TRNA PSEUDOURIDINE SYNTHASE-LIKE 1"/>
    <property type="match status" value="1"/>
</dbReference>
<dbReference type="HAMAP" id="MF_00171">
    <property type="entry name" value="TruA"/>
    <property type="match status" value="1"/>
</dbReference>
<evidence type="ECO:0000313" key="9">
    <source>
        <dbReference type="EMBL" id="KPJ70697.1"/>
    </source>
</evidence>
<dbReference type="Proteomes" id="UP000051012">
    <property type="component" value="Unassembled WGS sequence"/>
</dbReference>
<proteinExistence type="inferred from homology"/>
<evidence type="ECO:0000256" key="6">
    <source>
        <dbReference type="PIRSR" id="PIRSR001430-2"/>
    </source>
</evidence>
<reference evidence="9 10" key="1">
    <citation type="journal article" date="2015" name="Microbiome">
        <title>Genomic resolution of linkages in carbon, nitrogen, and sulfur cycling among widespread estuary sediment bacteria.</title>
        <authorList>
            <person name="Baker B.J."/>
            <person name="Lazar C.S."/>
            <person name="Teske A.P."/>
            <person name="Dick G.J."/>
        </authorList>
    </citation>
    <scope>NUCLEOTIDE SEQUENCE [LARGE SCALE GENOMIC DNA]</scope>
    <source>
        <strain evidence="9">DG_78</strain>
    </source>
</reference>
<evidence type="ECO:0000259" key="8">
    <source>
        <dbReference type="Pfam" id="PF01416"/>
    </source>
</evidence>
<dbReference type="EC" id="5.4.99.12" evidence="4"/>
<dbReference type="Pfam" id="PF01416">
    <property type="entry name" value="PseudoU_synth_1"/>
    <property type="match status" value="2"/>
</dbReference>
<comment type="similarity">
    <text evidence="1 4 7">Belongs to the tRNA pseudouridine synthase TruA family.</text>
</comment>
<evidence type="ECO:0000256" key="1">
    <source>
        <dbReference type="ARBA" id="ARBA00009375"/>
    </source>
</evidence>
<dbReference type="PIRSF" id="PIRSF001430">
    <property type="entry name" value="tRNA_psdUrid_synth"/>
    <property type="match status" value="1"/>
</dbReference>
<dbReference type="Gene3D" id="3.30.70.660">
    <property type="entry name" value="Pseudouridine synthase I, catalytic domain, C-terminal subdomain"/>
    <property type="match status" value="1"/>
</dbReference>
<dbReference type="AlphaFoldDB" id="A0A0S7Y8Y0"/>
<comment type="subunit">
    <text evidence="4">Homodimer.</text>
</comment>
<keyword evidence="2 4" id="KW-0819">tRNA processing</keyword>
<feature type="domain" description="Pseudouridine synthase I TruA alpha/beta" evidence="8">
    <location>
        <begin position="145"/>
        <end position="239"/>
    </location>
</feature>
<dbReference type="InterPro" id="IPR020094">
    <property type="entry name" value="TruA/RsuA/RluB/E/F_N"/>
</dbReference>
<dbReference type="InterPro" id="IPR020095">
    <property type="entry name" value="PsdUridine_synth_TruA_C"/>
</dbReference>
<evidence type="ECO:0000256" key="3">
    <source>
        <dbReference type="ARBA" id="ARBA00023235"/>
    </source>
</evidence>
<keyword evidence="3 4" id="KW-0413">Isomerase</keyword>
<feature type="domain" description="Pseudouridine synthase I TruA alpha/beta" evidence="8">
    <location>
        <begin position="9"/>
        <end position="104"/>
    </location>
</feature>
<dbReference type="GO" id="GO:0031119">
    <property type="term" value="P:tRNA pseudouridine synthesis"/>
    <property type="evidence" value="ECO:0007669"/>
    <property type="project" value="UniProtKB-UniRule"/>
</dbReference>
<dbReference type="GO" id="GO:0160147">
    <property type="term" value="F:tRNA pseudouridine(38-40) synthase activity"/>
    <property type="evidence" value="ECO:0007669"/>
    <property type="project" value="UniProtKB-EC"/>
</dbReference>
<evidence type="ECO:0000256" key="5">
    <source>
        <dbReference type="PIRSR" id="PIRSR001430-1"/>
    </source>
</evidence>
<feature type="binding site" evidence="4 6">
    <location>
        <position position="110"/>
    </location>
    <ligand>
        <name>substrate</name>
    </ligand>
</feature>
<feature type="active site" description="Nucleophile" evidence="4 5">
    <location>
        <position position="52"/>
    </location>
</feature>
<accession>A0A0S7Y8Y0</accession>
<dbReference type="Gene3D" id="3.30.70.580">
    <property type="entry name" value="Pseudouridine synthase I, catalytic domain, N-terminal subdomain"/>
    <property type="match status" value="1"/>
</dbReference>
<dbReference type="InterPro" id="IPR020103">
    <property type="entry name" value="PsdUridine_synth_cat_dom_sf"/>
</dbReference>
<dbReference type="CDD" id="cd02570">
    <property type="entry name" value="PseudoU_synth_EcTruA"/>
    <property type="match status" value="1"/>
</dbReference>
<comment type="function">
    <text evidence="4">Formation of pseudouridine at positions 38, 39 and 40 in the anticodon stem and loop of transfer RNAs.</text>
</comment>
<evidence type="ECO:0000256" key="4">
    <source>
        <dbReference type="HAMAP-Rule" id="MF_00171"/>
    </source>
</evidence>